<name>A0A7S8C1N0_9HYPH</name>
<keyword evidence="4" id="KW-1185">Reference proteome</keyword>
<accession>A0A7S8C1N0</accession>
<organism evidence="3 4">
    <name type="scientific">Kaustia mangrovi</name>
    <dbReference type="NCBI Taxonomy" id="2593653"/>
    <lineage>
        <taxon>Bacteria</taxon>
        <taxon>Pseudomonadati</taxon>
        <taxon>Pseudomonadota</taxon>
        <taxon>Alphaproteobacteria</taxon>
        <taxon>Hyphomicrobiales</taxon>
        <taxon>Parvibaculaceae</taxon>
        <taxon>Kaustia</taxon>
    </lineage>
</organism>
<evidence type="ECO:0000313" key="4">
    <source>
        <dbReference type="Proteomes" id="UP000593594"/>
    </source>
</evidence>
<dbReference type="SUPFAM" id="SSF54909">
    <property type="entry name" value="Dimeric alpha+beta barrel"/>
    <property type="match status" value="1"/>
</dbReference>
<dbReference type="Proteomes" id="UP000593594">
    <property type="component" value="Chromosome"/>
</dbReference>
<dbReference type="Pfam" id="PF07978">
    <property type="entry name" value="NIPSNAP"/>
    <property type="match status" value="1"/>
</dbReference>
<dbReference type="AlphaFoldDB" id="A0A7S8C1N0"/>
<dbReference type="RefSeq" id="WP_213162934.1">
    <property type="nucleotide sequence ID" value="NZ_CP058214.1"/>
</dbReference>
<dbReference type="EMBL" id="CP058214">
    <property type="protein sequence ID" value="QPC41711.1"/>
    <property type="molecule type" value="Genomic_DNA"/>
</dbReference>
<evidence type="ECO:0000256" key="1">
    <source>
        <dbReference type="ARBA" id="ARBA00005291"/>
    </source>
</evidence>
<feature type="domain" description="NIPSNAP" evidence="2">
    <location>
        <begin position="5"/>
        <end position="102"/>
    </location>
</feature>
<evidence type="ECO:0000259" key="2">
    <source>
        <dbReference type="Pfam" id="PF07978"/>
    </source>
</evidence>
<evidence type="ECO:0000313" key="3">
    <source>
        <dbReference type="EMBL" id="QPC41711.1"/>
    </source>
</evidence>
<comment type="similarity">
    <text evidence="1">Belongs to the NipSnap family.</text>
</comment>
<dbReference type="PANTHER" id="PTHR21017">
    <property type="entry name" value="NIPSNAP-RELATED"/>
    <property type="match status" value="1"/>
</dbReference>
<reference evidence="3 4" key="1">
    <citation type="submission" date="2020-06" db="EMBL/GenBank/DDBJ databases">
        <title>Genome sequence of 2 isolates from Red Sea Mangroves.</title>
        <authorList>
            <person name="Sefrji F."/>
            <person name="Michoud G."/>
            <person name="Merlino G."/>
            <person name="Daffonchio D."/>
        </authorList>
    </citation>
    <scope>NUCLEOTIDE SEQUENCE [LARGE SCALE GENOMIC DNA]</scope>
    <source>
        <strain evidence="3 4">R1DC25</strain>
    </source>
</reference>
<gene>
    <name evidence="3" type="ORF">HW532_02640</name>
</gene>
<sequence>MIFDHRTYVCRPGTIKKHLKLYETHGFEVQKKHLGAPLLYAATDTGNVNSYVHIWIYRNAADREQRRAALQADPQWQAYLHKSAEAGYLVSQDNKILTPVSFFALDRDV</sequence>
<protein>
    <submittedName>
        <fullName evidence="3">NIPSNAP family protein</fullName>
    </submittedName>
</protein>
<dbReference type="KEGG" id="kmn:HW532_02640"/>
<proteinExistence type="inferred from homology"/>
<dbReference type="InterPro" id="IPR011008">
    <property type="entry name" value="Dimeric_a/b-barrel"/>
</dbReference>
<dbReference type="InterPro" id="IPR051557">
    <property type="entry name" value="NipSnap_domain"/>
</dbReference>
<dbReference type="InterPro" id="IPR012577">
    <property type="entry name" value="NIPSNAP"/>
</dbReference>
<dbReference type="Gene3D" id="3.30.70.100">
    <property type="match status" value="1"/>
</dbReference>
<dbReference type="PANTHER" id="PTHR21017:SF17">
    <property type="entry name" value="PROTEIN NIPSNAP"/>
    <property type="match status" value="1"/>
</dbReference>